<evidence type="ECO:0000256" key="2">
    <source>
        <dbReference type="ARBA" id="ARBA00022723"/>
    </source>
</evidence>
<dbReference type="EMBL" id="VJMJ01000205">
    <property type="protein sequence ID" value="KAF0726857.1"/>
    <property type="molecule type" value="Genomic_DNA"/>
</dbReference>
<name>A0A6G0WI50_9STRA</name>
<organism evidence="6 7">
    <name type="scientific">Aphanomyces euteiches</name>
    <dbReference type="NCBI Taxonomy" id="100861"/>
    <lineage>
        <taxon>Eukaryota</taxon>
        <taxon>Sar</taxon>
        <taxon>Stramenopiles</taxon>
        <taxon>Oomycota</taxon>
        <taxon>Saprolegniomycetes</taxon>
        <taxon>Saprolegniales</taxon>
        <taxon>Verrucalvaceae</taxon>
        <taxon>Aphanomyces</taxon>
    </lineage>
</organism>
<evidence type="ECO:0000313" key="6">
    <source>
        <dbReference type="EMBL" id="KAF0726857.1"/>
    </source>
</evidence>
<evidence type="ECO:0000256" key="3">
    <source>
        <dbReference type="ARBA" id="ARBA00023002"/>
    </source>
</evidence>
<dbReference type="PANTHER" id="PTHR48267">
    <property type="entry name" value="CUPREDOXIN SUPERFAMILY PROTEIN"/>
    <property type="match status" value="1"/>
</dbReference>
<dbReference type="InterPro" id="IPR008972">
    <property type="entry name" value="Cupredoxin"/>
</dbReference>
<reference evidence="6 7" key="1">
    <citation type="submission" date="2019-07" db="EMBL/GenBank/DDBJ databases">
        <title>Genomics analysis of Aphanomyces spp. identifies a new class of oomycete effector associated with host adaptation.</title>
        <authorList>
            <person name="Gaulin E."/>
        </authorList>
    </citation>
    <scope>NUCLEOTIDE SEQUENCE [LARGE SCALE GENOMIC DNA]</scope>
    <source>
        <strain evidence="6 7">ATCC 201684</strain>
    </source>
</reference>
<keyword evidence="3" id="KW-0560">Oxidoreductase</keyword>
<evidence type="ECO:0008006" key="8">
    <source>
        <dbReference type="Google" id="ProtNLM"/>
    </source>
</evidence>
<dbReference type="VEuPathDB" id="FungiDB:AeMF1_019492"/>
<dbReference type="InterPro" id="IPR011706">
    <property type="entry name" value="Cu-oxidase_C"/>
</dbReference>
<keyword evidence="7" id="KW-1185">Reference proteome</keyword>
<evidence type="ECO:0000313" key="7">
    <source>
        <dbReference type="Proteomes" id="UP000481153"/>
    </source>
</evidence>
<dbReference type="Pfam" id="PF07731">
    <property type="entry name" value="Cu-oxidase_2"/>
    <property type="match status" value="1"/>
</dbReference>
<evidence type="ECO:0000256" key="1">
    <source>
        <dbReference type="ARBA" id="ARBA00010609"/>
    </source>
</evidence>
<dbReference type="Gene3D" id="2.60.40.420">
    <property type="entry name" value="Cupredoxins - blue copper proteins"/>
    <property type="match status" value="3"/>
</dbReference>
<sequence length="505" mass="56347">MVIGTTNQSWGEGANISGLQYGYGQVGTVVTSPGPTIIAKRTVAFKVNWHNHLGIKPHLLSLNVVPSLLDDTESACYNQEDTKCGVPVVVHVHGLENPPEFDGLPHATVFNNQTFTTIYRNSQQPSFKIYHDHALGLSRLNKWAGLVGAYIVQDPEIDAAFNLTDLPDYVLAIQDKLISSNGALLYPDEAACVSKKWLPESYGNVNTVNGVVMPFLQVEARQVRFRWANVANARVYSFDLTAFGDQCLVIATDGGYVHKPKPIPLTHGGQRLLQLYPLERVEMVCDFTSTPVGSVFNISNTHAIESSYPYDPRVLQIQIKATSTTTKNIIPQTLTEYKDLGDLFHQTNGLVRRIKLGQMNDPKECPTHFYMKQFGQELNISTIRHTMHCTLGKVEQWIFTNPSHTSHPFHWHLVNAQCGPTEDSIDANSLKDVVEIPSNAHGHPTQVCYVACMPNEALVKGSHRDPTDFGTEVTKDPYLAHCHIIEHQENAMMAWFRITRTDVVH</sequence>
<dbReference type="InterPro" id="IPR045087">
    <property type="entry name" value="Cu-oxidase_fam"/>
</dbReference>
<dbReference type="AlphaFoldDB" id="A0A6G0WI50"/>
<feature type="domain" description="Plastocyanin-like" evidence="5">
    <location>
        <begin position="87"/>
        <end position="156"/>
    </location>
</feature>
<dbReference type="InterPro" id="IPR011707">
    <property type="entry name" value="Cu-oxidase-like_N"/>
</dbReference>
<evidence type="ECO:0000259" key="5">
    <source>
        <dbReference type="Pfam" id="PF07732"/>
    </source>
</evidence>
<comment type="caution">
    <text evidence="6">The sequence shown here is derived from an EMBL/GenBank/DDBJ whole genome shotgun (WGS) entry which is preliminary data.</text>
</comment>
<dbReference type="PROSITE" id="PS00080">
    <property type="entry name" value="MULTICOPPER_OXIDASE2"/>
    <property type="match status" value="1"/>
</dbReference>
<comment type="similarity">
    <text evidence="1">Belongs to the multicopper oxidase family.</text>
</comment>
<keyword evidence="2" id="KW-0479">Metal-binding</keyword>
<dbReference type="InterPro" id="IPR002355">
    <property type="entry name" value="Cu_oxidase_Cu_BS"/>
</dbReference>
<protein>
    <recommendedName>
        <fullName evidence="8">Plastocyanin-like domain-containing protein</fullName>
    </recommendedName>
</protein>
<gene>
    <name evidence="6" type="ORF">Ae201684_014999</name>
</gene>
<dbReference type="GO" id="GO:0016491">
    <property type="term" value="F:oxidoreductase activity"/>
    <property type="evidence" value="ECO:0007669"/>
    <property type="project" value="UniProtKB-KW"/>
</dbReference>
<dbReference type="PANTHER" id="PTHR48267:SF1">
    <property type="entry name" value="BILIRUBIN OXIDASE"/>
    <property type="match status" value="1"/>
</dbReference>
<dbReference type="SUPFAM" id="SSF49503">
    <property type="entry name" value="Cupredoxins"/>
    <property type="match status" value="3"/>
</dbReference>
<dbReference type="GO" id="GO:0005507">
    <property type="term" value="F:copper ion binding"/>
    <property type="evidence" value="ECO:0007669"/>
    <property type="project" value="InterPro"/>
</dbReference>
<feature type="domain" description="Plastocyanin-like" evidence="4">
    <location>
        <begin position="370"/>
        <end position="439"/>
    </location>
</feature>
<accession>A0A6G0WI50</accession>
<dbReference type="Proteomes" id="UP000481153">
    <property type="component" value="Unassembled WGS sequence"/>
</dbReference>
<proteinExistence type="inferred from homology"/>
<dbReference type="Pfam" id="PF07732">
    <property type="entry name" value="Cu-oxidase_3"/>
    <property type="match status" value="1"/>
</dbReference>
<evidence type="ECO:0000259" key="4">
    <source>
        <dbReference type="Pfam" id="PF07731"/>
    </source>
</evidence>